<organism evidence="3 4">
    <name type="scientific">Rhodococcoides trifolii</name>
    <dbReference type="NCBI Taxonomy" id="908250"/>
    <lineage>
        <taxon>Bacteria</taxon>
        <taxon>Bacillati</taxon>
        <taxon>Actinomycetota</taxon>
        <taxon>Actinomycetes</taxon>
        <taxon>Mycobacteriales</taxon>
        <taxon>Nocardiaceae</taxon>
        <taxon>Rhodococcoides</taxon>
    </lineage>
</organism>
<keyword evidence="4" id="KW-1185">Reference proteome</keyword>
<comment type="caution">
    <text evidence="3">The sequence shown here is derived from an EMBL/GenBank/DDBJ whole genome shotgun (WGS) entry which is preliminary data.</text>
</comment>
<evidence type="ECO:0000256" key="1">
    <source>
        <dbReference type="SAM" id="MobiDB-lite"/>
    </source>
</evidence>
<keyword evidence="2" id="KW-0812">Transmembrane</keyword>
<dbReference type="EMBL" id="BMCU01000003">
    <property type="protein sequence ID" value="GGG11739.1"/>
    <property type="molecule type" value="Genomic_DNA"/>
</dbReference>
<keyword evidence="2" id="KW-1133">Transmembrane helix</keyword>
<dbReference type="AlphaFoldDB" id="A0A917D5P2"/>
<evidence type="ECO:0000313" key="3">
    <source>
        <dbReference type="EMBL" id="GGG11739.1"/>
    </source>
</evidence>
<protein>
    <submittedName>
        <fullName evidence="3">Membrane protein</fullName>
    </submittedName>
</protein>
<dbReference type="InterPro" id="IPR011746">
    <property type="entry name" value="Trp_synth-assoc_CHP"/>
</dbReference>
<name>A0A917D5P2_9NOCA</name>
<dbReference type="NCBIfam" id="TIGR02234">
    <property type="entry name" value="trp_oprn_chp"/>
    <property type="match status" value="1"/>
</dbReference>
<gene>
    <name evidence="3" type="ORF">GCM10007304_27150</name>
</gene>
<dbReference type="Pfam" id="PF09534">
    <property type="entry name" value="Trp_oprn_chp"/>
    <property type="match status" value="1"/>
</dbReference>
<evidence type="ECO:0000256" key="2">
    <source>
        <dbReference type="SAM" id="Phobius"/>
    </source>
</evidence>
<proteinExistence type="predicted"/>
<feature type="transmembrane region" description="Helical" evidence="2">
    <location>
        <begin position="53"/>
        <end position="75"/>
    </location>
</feature>
<evidence type="ECO:0000313" key="4">
    <source>
        <dbReference type="Proteomes" id="UP000654257"/>
    </source>
</evidence>
<feature type="transmembrane region" description="Helical" evidence="2">
    <location>
        <begin position="82"/>
        <end position="103"/>
    </location>
</feature>
<feature type="region of interest" description="Disordered" evidence="1">
    <location>
        <begin position="175"/>
        <end position="211"/>
    </location>
</feature>
<dbReference type="Proteomes" id="UP000654257">
    <property type="component" value="Unassembled WGS sequence"/>
</dbReference>
<accession>A0A917D5P2</accession>
<reference evidence="3" key="1">
    <citation type="journal article" date="2014" name="Int. J. Syst. Evol. Microbiol.">
        <title>Complete genome sequence of Corynebacterium casei LMG S-19264T (=DSM 44701T), isolated from a smear-ripened cheese.</title>
        <authorList>
            <consortium name="US DOE Joint Genome Institute (JGI-PGF)"/>
            <person name="Walter F."/>
            <person name="Albersmeier A."/>
            <person name="Kalinowski J."/>
            <person name="Ruckert C."/>
        </authorList>
    </citation>
    <scope>NUCLEOTIDE SEQUENCE</scope>
    <source>
        <strain evidence="3">CCM 7905</strain>
    </source>
</reference>
<sequence>MSRTSARRATALTALLLVIAALCLWAASRMTWVTVSSVDGLGEERTSALDGGTWAAATTPLALALVAAVAAMFAVRGRWSILIGLLVAAVSIGALVPAVSLLFGGADADRGASLAELPARAEVTTLDVSRVPAAVVVVGAVCALVAAVLLCRTPPSHGGLSSKYDAPAVRRAEAERAVEAADDTNDEPSERALWDALDSGLDPTDDRRPPR</sequence>
<dbReference type="RefSeq" id="WP_188545407.1">
    <property type="nucleotide sequence ID" value="NZ_BMCU01000003.1"/>
</dbReference>
<reference evidence="3" key="2">
    <citation type="submission" date="2020-09" db="EMBL/GenBank/DDBJ databases">
        <authorList>
            <person name="Sun Q."/>
            <person name="Sedlacek I."/>
        </authorList>
    </citation>
    <scope>NUCLEOTIDE SEQUENCE</scope>
    <source>
        <strain evidence="3">CCM 7905</strain>
    </source>
</reference>
<keyword evidence="2" id="KW-0472">Membrane</keyword>
<dbReference type="InterPro" id="IPR019051">
    <property type="entry name" value="Trp_biosyn_TM_oprn/chp"/>
</dbReference>
<feature type="transmembrane region" description="Helical" evidence="2">
    <location>
        <begin position="131"/>
        <end position="151"/>
    </location>
</feature>